<keyword evidence="6" id="KW-1185">Reference proteome</keyword>
<keyword evidence="3" id="KW-1133">Transmembrane helix</keyword>
<evidence type="ECO:0000313" key="5">
    <source>
        <dbReference type="EMBL" id="MFC3495987.1"/>
    </source>
</evidence>
<dbReference type="InterPro" id="IPR045155">
    <property type="entry name" value="Beta-lactam_cat"/>
</dbReference>
<dbReference type="InterPro" id="IPR006311">
    <property type="entry name" value="TAT_signal"/>
</dbReference>
<gene>
    <name evidence="5" type="ORF">ACFO8M_26200</name>
</gene>
<evidence type="ECO:0000256" key="1">
    <source>
        <dbReference type="ARBA" id="ARBA00018879"/>
    </source>
</evidence>
<feature type="transmembrane region" description="Helical" evidence="3">
    <location>
        <begin position="21"/>
        <end position="44"/>
    </location>
</feature>
<dbReference type="EMBL" id="JBHRWO010000022">
    <property type="protein sequence ID" value="MFC3495987.1"/>
    <property type="molecule type" value="Genomic_DNA"/>
</dbReference>
<evidence type="ECO:0000256" key="2">
    <source>
        <dbReference type="ARBA" id="ARBA00030171"/>
    </source>
</evidence>
<dbReference type="GO" id="GO:0016787">
    <property type="term" value="F:hydrolase activity"/>
    <property type="evidence" value="ECO:0007669"/>
    <property type="project" value="UniProtKB-KW"/>
</dbReference>
<protein>
    <recommendedName>
        <fullName evidence="1">Beta-lactamase</fullName>
    </recommendedName>
    <alternativeName>
        <fullName evidence="2">Penicillinase</fullName>
    </alternativeName>
</protein>
<accession>A0ABV7Q5A7</accession>
<proteinExistence type="predicted"/>
<reference evidence="6" key="1">
    <citation type="journal article" date="2019" name="Int. J. Syst. Evol. Microbiol.">
        <title>The Global Catalogue of Microorganisms (GCM) 10K type strain sequencing project: providing services to taxonomists for standard genome sequencing and annotation.</title>
        <authorList>
            <consortium name="The Broad Institute Genomics Platform"/>
            <consortium name="The Broad Institute Genome Sequencing Center for Infectious Disease"/>
            <person name="Wu L."/>
            <person name="Ma J."/>
        </authorList>
    </citation>
    <scope>NUCLEOTIDE SEQUENCE [LARGE SCALE GENOMIC DNA]</scope>
    <source>
        <strain evidence="6">CGMCC 4.7396</strain>
    </source>
</reference>
<dbReference type="Pfam" id="PF13354">
    <property type="entry name" value="Beta-lactamase2"/>
    <property type="match status" value="1"/>
</dbReference>
<comment type="caution">
    <text evidence="5">The sequence shown here is derived from an EMBL/GenBank/DDBJ whole genome shotgun (WGS) entry which is preliminary data.</text>
</comment>
<dbReference type="Gene3D" id="3.40.710.10">
    <property type="entry name" value="DD-peptidase/beta-lactamase superfamily"/>
    <property type="match status" value="1"/>
</dbReference>
<name>A0ABV7Q5A7_9ACTN</name>
<keyword evidence="3" id="KW-0472">Membrane</keyword>
<feature type="domain" description="Beta-lactamase class A catalytic" evidence="4">
    <location>
        <begin position="119"/>
        <end position="262"/>
    </location>
</feature>
<evidence type="ECO:0000313" key="6">
    <source>
        <dbReference type="Proteomes" id="UP001595712"/>
    </source>
</evidence>
<dbReference type="RefSeq" id="WP_387980978.1">
    <property type="nucleotide sequence ID" value="NZ_JBHRWO010000022.1"/>
</dbReference>
<evidence type="ECO:0000259" key="4">
    <source>
        <dbReference type="Pfam" id="PF13354"/>
    </source>
</evidence>
<dbReference type="InterPro" id="IPR012338">
    <property type="entry name" value="Beta-lactam/transpept-like"/>
</dbReference>
<organism evidence="5 6">
    <name type="scientific">Glycomyces rhizosphaerae</name>
    <dbReference type="NCBI Taxonomy" id="2054422"/>
    <lineage>
        <taxon>Bacteria</taxon>
        <taxon>Bacillati</taxon>
        <taxon>Actinomycetota</taxon>
        <taxon>Actinomycetes</taxon>
        <taxon>Glycomycetales</taxon>
        <taxon>Glycomycetaceae</taxon>
        <taxon>Glycomyces</taxon>
    </lineage>
</organism>
<keyword evidence="5" id="KW-0378">Hydrolase</keyword>
<evidence type="ECO:0000256" key="3">
    <source>
        <dbReference type="SAM" id="Phobius"/>
    </source>
</evidence>
<keyword evidence="3" id="KW-0812">Transmembrane</keyword>
<sequence length="291" mass="31419">MTQQAPERHPRRPSRRTLLRIGIPAAVALAGGSAVYGATVAFAAGPTDAELSTELASRVKTYLATTGTQTEASVAVKRGSRLVTANKTQIHDTASIVKMEILLMLLEKYNGVSAIPSDIKEHARQMIVWSNNDSTTTVYNHLGGCSALSAAHTRYGLQYTKSSSDCRWGLTTTNATDQLKIMNQLLYRNRLTKDEVDHARWLMGGVAAVQAWGVSAAAKTGEKVWIKNGWDTRTSLGGLWVVNSCGVINVPNQPSVRMAILTSKAPNESTGVTIVKEIAKITRSVIDKAEL</sequence>
<dbReference type="Proteomes" id="UP001595712">
    <property type="component" value="Unassembled WGS sequence"/>
</dbReference>
<dbReference type="SUPFAM" id="SSF56601">
    <property type="entry name" value="beta-lactamase/transpeptidase-like"/>
    <property type="match status" value="1"/>
</dbReference>
<dbReference type="PANTHER" id="PTHR35333">
    <property type="entry name" value="BETA-LACTAMASE"/>
    <property type="match status" value="1"/>
</dbReference>
<dbReference type="PANTHER" id="PTHR35333:SF3">
    <property type="entry name" value="BETA-LACTAMASE-TYPE TRANSPEPTIDASE FOLD CONTAINING PROTEIN"/>
    <property type="match status" value="1"/>
</dbReference>
<dbReference type="InterPro" id="IPR000871">
    <property type="entry name" value="Beta-lactam_class-A"/>
</dbReference>
<dbReference type="PROSITE" id="PS51318">
    <property type="entry name" value="TAT"/>
    <property type="match status" value="1"/>
</dbReference>